<sequence length="117" mass="13724">MSEENLNKFITPKQQDILERFESGNKKINKLSYSYGKLQAKIWKTETFEKEFNKLSEDHDKLPSWKIELSEILIDKNAANTERDKLNNLIDWSALCSLEEANRDYSKTYYGVQNIGV</sequence>
<accession>A0A481ZDL1</accession>
<organism evidence="1">
    <name type="scientific">Pithovirus LCPAC401</name>
    <dbReference type="NCBI Taxonomy" id="2506595"/>
    <lineage>
        <taxon>Viruses</taxon>
        <taxon>Pithoviruses</taxon>
    </lineage>
</organism>
<gene>
    <name evidence="1" type="ORF">LCPAC401_03990</name>
</gene>
<evidence type="ECO:0000313" key="1">
    <source>
        <dbReference type="EMBL" id="QBK92761.1"/>
    </source>
</evidence>
<proteinExistence type="predicted"/>
<dbReference type="EMBL" id="MK500582">
    <property type="protein sequence ID" value="QBK92761.1"/>
    <property type="molecule type" value="Genomic_DNA"/>
</dbReference>
<protein>
    <submittedName>
        <fullName evidence="1">Uncharacterized protein</fullName>
    </submittedName>
</protein>
<reference evidence="1" key="1">
    <citation type="journal article" date="2019" name="MBio">
        <title>Virus Genomes from Deep Sea Sediments Expand the Ocean Megavirome and Support Independent Origins of Viral Gigantism.</title>
        <authorList>
            <person name="Backstrom D."/>
            <person name="Yutin N."/>
            <person name="Jorgensen S.L."/>
            <person name="Dharamshi J."/>
            <person name="Homa F."/>
            <person name="Zaremba-Niedwiedzka K."/>
            <person name="Spang A."/>
            <person name="Wolf Y.I."/>
            <person name="Koonin E.V."/>
            <person name="Ettema T.J."/>
        </authorList>
    </citation>
    <scope>NUCLEOTIDE SEQUENCE</scope>
</reference>
<name>A0A481ZDL1_9VIRU</name>